<dbReference type="Pfam" id="PF22083">
    <property type="entry name" value="I-HmuI_NUMOD-like"/>
    <property type="match status" value="1"/>
</dbReference>
<keyword evidence="3" id="KW-0378">Hydrolase</keyword>
<keyword evidence="4" id="KW-1185">Reference proteome</keyword>
<dbReference type="GO" id="GO:0004519">
    <property type="term" value="F:endonuclease activity"/>
    <property type="evidence" value="ECO:0007669"/>
    <property type="project" value="UniProtKB-KW"/>
</dbReference>
<dbReference type="EMBL" id="JARMQG010000084">
    <property type="protein sequence ID" value="MED3562334.1"/>
    <property type="molecule type" value="Genomic_DNA"/>
</dbReference>
<accession>A0ABU6N811</accession>
<dbReference type="Proteomes" id="UP001330749">
    <property type="component" value="Unassembled WGS sequence"/>
</dbReference>
<proteinExistence type="predicted"/>
<dbReference type="InterPro" id="IPR003647">
    <property type="entry name" value="Intron_nuc_1_rpt"/>
</dbReference>
<dbReference type="SUPFAM" id="SSF64496">
    <property type="entry name" value="DNA-binding domain of intron-encoded endonucleases"/>
    <property type="match status" value="1"/>
</dbReference>
<protein>
    <submittedName>
        <fullName evidence="3">HNH endonuclease</fullName>
    </submittedName>
</protein>
<dbReference type="Gene3D" id="3.90.75.20">
    <property type="match status" value="1"/>
</dbReference>
<gene>
    <name evidence="3" type="ORF">P4447_07685</name>
</gene>
<dbReference type="SMART" id="SM00497">
    <property type="entry name" value="IENR1"/>
    <property type="match status" value="1"/>
</dbReference>
<organism evidence="3 4">
    <name type="scientific">Bacillus xiapuensis</name>
    <dbReference type="NCBI Taxonomy" id="2014075"/>
    <lineage>
        <taxon>Bacteria</taxon>
        <taxon>Bacillati</taxon>
        <taxon>Bacillota</taxon>
        <taxon>Bacilli</taxon>
        <taxon>Bacillales</taxon>
        <taxon>Bacillaceae</taxon>
        <taxon>Bacillus</taxon>
    </lineage>
</organism>
<dbReference type="SUPFAM" id="SSF54060">
    <property type="entry name" value="His-Me finger endonucleases"/>
    <property type="match status" value="1"/>
</dbReference>
<feature type="domain" description="DNA endonuclease I-HmuI-like NUMOD-like" evidence="2">
    <location>
        <begin position="184"/>
        <end position="228"/>
    </location>
</feature>
<sequence>MLELVVTSEMKQCTKCNEIYPATEEYFYKRTAVTKEKGKIHRLSSWCKKCDSIRTKNYQNVNKIRRLVPKGFIYKEKRMSKEIYEHISNNLYRLEIDLENGLILNRKVSYKGKYPAIGLNYKTVFVHQIMVVAAYGEKCIGMTVNHENEIKTDNRIKNLTLMPISLNNELRSNNGGKNKKSVKSINLDTGEERIFESFKEASNELGVHVGSICNVLSGKCKRAGRYSFTEIHKDN</sequence>
<dbReference type="Gene3D" id="1.10.10.10">
    <property type="entry name" value="Winged helix-like DNA-binding domain superfamily/Winged helix DNA-binding domain"/>
    <property type="match status" value="1"/>
</dbReference>
<keyword evidence="3" id="KW-0255">Endonuclease</keyword>
<dbReference type="InterPro" id="IPR044925">
    <property type="entry name" value="His-Me_finger_sf"/>
</dbReference>
<dbReference type="RefSeq" id="WP_327967241.1">
    <property type="nucleotide sequence ID" value="NZ_JARMQG010000084.1"/>
</dbReference>
<evidence type="ECO:0000259" key="1">
    <source>
        <dbReference type="Pfam" id="PF13392"/>
    </source>
</evidence>
<feature type="domain" description="HNH nuclease" evidence="1">
    <location>
        <begin position="125"/>
        <end position="167"/>
    </location>
</feature>
<dbReference type="InterPro" id="IPR036388">
    <property type="entry name" value="WH-like_DNA-bd_sf"/>
</dbReference>
<dbReference type="InterPro" id="IPR003615">
    <property type="entry name" value="HNH_nuc"/>
</dbReference>
<evidence type="ECO:0000313" key="3">
    <source>
        <dbReference type="EMBL" id="MED3562334.1"/>
    </source>
</evidence>
<keyword evidence="3" id="KW-0540">Nuclease</keyword>
<evidence type="ECO:0000259" key="2">
    <source>
        <dbReference type="Pfam" id="PF22083"/>
    </source>
</evidence>
<evidence type="ECO:0000313" key="4">
    <source>
        <dbReference type="Proteomes" id="UP001330749"/>
    </source>
</evidence>
<comment type="caution">
    <text evidence="3">The sequence shown here is derived from an EMBL/GenBank/DDBJ whole genome shotgun (WGS) entry which is preliminary data.</text>
</comment>
<reference evidence="3 4" key="1">
    <citation type="submission" date="2023-03" db="EMBL/GenBank/DDBJ databases">
        <title>Bacillus Genome Sequencing.</title>
        <authorList>
            <person name="Dunlap C."/>
        </authorList>
    </citation>
    <scope>NUCLEOTIDE SEQUENCE [LARGE SCALE GENOMIC DNA]</scope>
    <source>
        <strain evidence="3 4">B-14544</strain>
    </source>
</reference>
<dbReference type="InterPro" id="IPR054307">
    <property type="entry name" value="I-HmuI_NUMOD-like"/>
</dbReference>
<name>A0ABU6N811_9BACI</name>
<dbReference type="Pfam" id="PF13392">
    <property type="entry name" value="HNH_3"/>
    <property type="match status" value="1"/>
</dbReference>